<dbReference type="InterPro" id="IPR036188">
    <property type="entry name" value="FAD/NAD-bd_sf"/>
</dbReference>
<dbReference type="Proteomes" id="UP000077069">
    <property type="component" value="Unassembled WGS sequence"/>
</dbReference>
<protein>
    <submittedName>
        <fullName evidence="2">Uncharacterized protein</fullName>
    </submittedName>
</protein>
<name>A0A177C9S5_9PLEO</name>
<sequence>MRALRQRKRGTVASSREGSEDRLQAADVHVVLGSVKFIVPREVEVNSLRLIADKTFNVGCQPSRPDIPGLDTLNQSRVLVPPASRSRPTSQRI</sequence>
<organism evidence="2 3">
    <name type="scientific">Paraphaeosphaeria sporulosa</name>
    <dbReference type="NCBI Taxonomy" id="1460663"/>
    <lineage>
        <taxon>Eukaryota</taxon>
        <taxon>Fungi</taxon>
        <taxon>Dikarya</taxon>
        <taxon>Ascomycota</taxon>
        <taxon>Pezizomycotina</taxon>
        <taxon>Dothideomycetes</taxon>
        <taxon>Pleosporomycetidae</taxon>
        <taxon>Pleosporales</taxon>
        <taxon>Massarineae</taxon>
        <taxon>Didymosphaeriaceae</taxon>
        <taxon>Paraphaeosphaeria</taxon>
    </lineage>
</organism>
<dbReference type="Gene3D" id="3.50.50.60">
    <property type="entry name" value="FAD/NAD(P)-binding domain"/>
    <property type="match status" value="2"/>
</dbReference>
<accession>A0A177C9S5</accession>
<dbReference type="EMBL" id="KV441554">
    <property type="protein sequence ID" value="OAG03528.1"/>
    <property type="molecule type" value="Genomic_DNA"/>
</dbReference>
<dbReference type="InParanoid" id="A0A177C9S5"/>
<gene>
    <name evidence="2" type="ORF">CC84DRAFT_857387</name>
</gene>
<keyword evidence="3" id="KW-1185">Reference proteome</keyword>
<feature type="compositionally biased region" description="Basic residues" evidence="1">
    <location>
        <begin position="1"/>
        <end position="10"/>
    </location>
</feature>
<feature type="region of interest" description="Disordered" evidence="1">
    <location>
        <begin position="62"/>
        <end position="93"/>
    </location>
</feature>
<dbReference type="OrthoDB" id="361797at2759"/>
<evidence type="ECO:0000313" key="3">
    <source>
        <dbReference type="Proteomes" id="UP000077069"/>
    </source>
</evidence>
<dbReference type="GeneID" id="28771122"/>
<dbReference type="RefSeq" id="XP_018033893.1">
    <property type="nucleotide sequence ID" value="XM_018187636.1"/>
</dbReference>
<proteinExistence type="predicted"/>
<feature type="region of interest" description="Disordered" evidence="1">
    <location>
        <begin position="1"/>
        <end position="21"/>
    </location>
</feature>
<evidence type="ECO:0000313" key="2">
    <source>
        <dbReference type="EMBL" id="OAG03528.1"/>
    </source>
</evidence>
<reference evidence="2 3" key="1">
    <citation type="submission" date="2016-05" db="EMBL/GenBank/DDBJ databases">
        <title>Comparative analysis of secretome profiles of manganese(II)-oxidizing ascomycete fungi.</title>
        <authorList>
            <consortium name="DOE Joint Genome Institute"/>
            <person name="Zeiner C.A."/>
            <person name="Purvine S.O."/>
            <person name="Zink E.M."/>
            <person name="Wu S."/>
            <person name="Pasa-Tolic L."/>
            <person name="Chaput D.L."/>
            <person name="Haridas S."/>
            <person name="Grigoriev I.V."/>
            <person name="Santelli C.M."/>
            <person name="Hansel C.M."/>
        </authorList>
    </citation>
    <scope>NUCLEOTIDE SEQUENCE [LARGE SCALE GENOMIC DNA]</scope>
    <source>
        <strain evidence="2 3">AP3s5-JAC2a</strain>
    </source>
</reference>
<evidence type="ECO:0000256" key="1">
    <source>
        <dbReference type="SAM" id="MobiDB-lite"/>
    </source>
</evidence>
<dbReference type="AlphaFoldDB" id="A0A177C9S5"/>